<dbReference type="Pfam" id="PF13561">
    <property type="entry name" value="adh_short_C2"/>
    <property type="match status" value="1"/>
</dbReference>
<reference evidence="1 2" key="1">
    <citation type="submission" date="2016-05" db="EMBL/GenBank/DDBJ databases">
        <title>Complete genome sequence of Rathayibacter tritici NCPPB 1953.</title>
        <authorList>
            <person name="Park J."/>
            <person name="Lee H.-H."/>
            <person name="Lee S.-W."/>
            <person name="Seo Y.-S."/>
        </authorList>
    </citation>
    <scope>NUCLEOTIDE SEQUENCE [LARGE SCALE GENOMIC DNA]</scope>
    <source>
        <strain evidence="1 2">NCPPB 1953</strain>
    </source>
</reference>
<proteinExistence type="predicted"/>
<protein>
    <submittedName>
        <fullName evidence="1">Short-chain dehydrogenase</fullName>
    </submittedName>
</protein>
<keyword evidence="2" id="KW-1185">Reference proteome</keyword>
<dbReference type="AlphaFoldDB" id="A0A160KPP1"/>
<dbReference type="EMBL" id="CP015515">
    <property type="protein sequence ID" value="AND15372.1"/>
    <property type="molecule type" value="Genomic_DNA"/>
</dbReference>
<dbReference type="InterPro" id="IPR036291">
    <property type="entry name" value="NAD(P)-bd_dom_sf"/>
</dbReference>
<evidence type="ECO:0000313" key="1">
    <source>
        <dbReference type="EMBL" id="AND15372.1"/>
    </source>
</evidence>
<evidence type="ECO:0000313" key="2">
    <source>
        <dbReference type="Proteomes" id="UP000077071"/>
    </source>
</evidence>
<dbReference type="InterPro" id="IPR002347">
    <property type="entry name" value="SDR_fam"/>
</dbReference>
<dbReference type="KEGG" id="rtn:A6122_0208"/>
<organism evidence="1 2">
    <name type="scientific">Rathayibacter tritici</name>
    <dbReference type="NCBI Taxonomy" id="33888"/>
    <lineage>
        <taxon>Bacteria</taxon>
        <taxon>Bacillati</taxon>
        <taxon>Actinomycetota</taxon>
        <taxon>Actinomycetes</taxon>
        <taxon>Micrococcales</taxon>
        <taxon>Microbacteriaceae</taxon>
        <taxon>Rathayibacter</taxon>
    </lineage>
</organism>
<accession>A0A160KPP1</accession>
<dbReference type="Gene3D" id="3.40.50.720">
    <property type="entry name" value="NAD(P)-binding Rossmann-like Domain"/>
    <property type="match status" value="1"/>
</dbReference>
<name>A0A160KPP1_9MICO</name>
<dbReference type="Proteomes" id="UP000077071">
    <property type="component" value="Chromosome"/>
</dbReference>
<dbReference type="STRING" id="33888.A6122_0208"/>
<gene>
    <name evidence="1" type="ORF">A6122_0208</name>
</gene>
<sequence>MTKGTVAGTPVRPIDIAFAVRFLVSDEASYAHGTVLDIDGGIAHVRLG</sequence>
<dbReference type="SUPFAM" id="SSF51735">
    <property type="entry name" value="NAD(P)-binding Rossmann-fold domains"/>
    <property type="match status" value="1"/>
</dbReference>
<dbReference type="PATRIC" id="fig|33888.3.peg.244"/>